<dbReference type="GO" id="GO:0006508">
    <property type="term" value="P:proteolysis"/>
    <property type="evidence" value="ECO:0007669"/>
    <property type="project" value="InterPro"/>
</dbReference>
<evidence type="ECO:0000256" key="1">
    <source>
        <dbReference type="SAM" id="SignalP"/>
    </source>
</evidence>
<dbReference type="SUPFAM" id="SSF56601">
    <property type="entry name" value="beta-lactamase/transpeptidase-like"/>
    <property type="match status" value="1"/>
</dbReference>
<dbReference type="Gene3D" id="3.40.710.10">
    <property type="entry name" value="DD-peptidase/beta-lactamase superfamily"/>
    <property type="match status" value="1"/>
</dbReference>
<keyword evidence="3" id="KW-0121">Carboxypeptidase</keyword>
<sequence length="318" mass="34261">MIKHLHLLILGFAAMATSLLSAAESYLVMEAHSGRVLLAHNSEAKRPVASLTKIATAKVLLDWAEASNASLATLAVVPNSAMAPGGANPMGLAPGDRISLRDAAYSALLGSDNVAAMTIADHVGRALLAHRRRTGDPQQAFVAEMNQLAKALEMKRTRFANPHGLELPRQRAYSSAADIARLCVYAMRDTGFQFYVKQKTRQISVTKSDGRHLSYEVANTNTLLGKQGVNGIKTGLTTAAGQCLATNSHRSPVVTKLDATRSQIRKRDLIVVVLGSADRFGRTSQLIPQGWAAYDAWAAQGYIQSAHKREFIIVPKLP</sequence>
<organism evidence="3 4">
    <name type="scientific">Oceaniferula flava</name>
    <dbReference type="NCBI Taxonomy" id="2800421"/>
    <lineage>
        <taxon>Bacteria</taxon>
        <taxon>Pseudomonadati</taxon>
        <taxon>Verrucomicrobiota</taxon>
        <taxon>Verrucomicrobiia</taxon>
        <taxon>Verrucomicrobiales</taxon>
        <taxon>Verrucomicrobiaceae</taxon>
        <taxon>Oceaniferula</taxon>
    </lineage>
</organism>
<gene>
    <name evidence="3" type="ORF">JIN83_12445</name>
</gene>
<dbReference type="EMBL" id="JAENIG010000008">
    <property type="protein sequence ID" value="MBK1855774.1"/>
    <property type="molecule type" value="Genomic_DNA"/>
</dbReference>
<dbReference type="GO" id="GO:0009002">
    <property type="term" value="F:serine-type D-Ala-D-Ala carboxypeptidase activity"/>
    <property type="evidence" value="ECO:0007669"/>
    <property type="project" value="InterPro"/>
</dbReference>
<feature type="domain" description="Peptidase S11 D-alanyl-D-alanine carboxypeptidase A N-terminal" evidence="2">
    <location>
        <begin position="21"/>
        <end position="249"/>
    </location>
</feature>
<name>A0AAE2SF48_9BACT</name>
<evidence type="ECO:0000313" key="3">
    <source>
        <dbReference type="EMBL" id="MBK1855774.1"/>
    </source>
</evidence>
<protein>
    <submittedName>
        <fullName evidence="3">D-alanyl-D-alanine carboxypeptidase</fullName>
    </submittedName>
</protein>
<dbReference type="Pfam" id="PF00768">
    <property type="entry name" value="Peptidase_S11"/>
    <property type="match status" value="1"/>
</dbReference>
<evidence type="ECO:0000259" key="2">
    <source>
        <dbReference type="Pfam" id="PF00768"/>
    </source>
</evidence>
<dbReference type="PANTHER" id="PTHR21581">
    <property type="entry name" value="D-ALANYL-D-ALANINE CARBOXYPEPTIDASE"/>
    <property type="match status" value="1"/>
</dbReference>
<dbReference type="PANTHER" id="PTHR21581:SF6">
    <property type="entry name" value="TRAFFICKING PROTEIN PARTICLE COMPLEX SUBUNIT 12"/>
    <property type="match status" value="1"/>
</dbReference>
<dbReference type="AlphaFoldDB" id="A0AAE2SF48"/>
<feature type="signal peptide" evidence="1">
    <location>
        <begin position="1"/>
        <end position="22"/>
    </location>
</feature>
<evidence type="ECO:0000313" key="4">
    <source>
        <dbReference type="Proteomes" id="UP000634206"/>
    </source>
</evidence>
<reference evidence="3" key="1">
    <citation type="submission" date="2021-01" db="EMBL/GenBank/DDBJ databases">
        <title>Modified the classification status of verrucomicrobia.</title>
        <authorList>
            <person name="Feng X."/>
        </authorList>
    </citation>
    <scope>NUCLEOTIDE SEQUENCE</scope>
    <source>
        <strain evidence="3">5K15</strain>
    </source>
</reference>
<keyword evidence="4" id="KW-1185">Reference proteome</keyword>
<dbReference type="RefSeq" id="WP_309490386.1">
    <property type="nucleotide sequence ID" value="NZ_JAENIG010000008.1"/>
</dbReference>
<feature type="chain" id="PRO_5041993703" evidence="1">
    <location>
        <begin position="23"/>
        <end position="318"/>
    </location>
</feature>
<dbReference type="InterPro" id="IPR012338">
    <property type="entry name" value="Beta-lactam/transpept-like"/>
</dbReference>
<comment type="caution">
    <text evidence="3">The sequence shown here is derived from an EMBL/GenBank/DDBJ whole genome shotgun (WGS) entry which is preliminary data.</text>
</comment>
<proteinExistence type="predicted"/>
<keyword evidence="3" id="KW-0645">Protease</keyword>
<keyword evidence="3" id="KW-0378">Hydrolase</keyword>
<keyword evidence="1" id="KW-0732">Signal</keyword>
<accession>A0AAE2SF48</accession>
<dbReference type="Proteomes" id="UP000634206">
    <property type="component" value="Unassembled WGS sequence"/>
</dbReference>
<dbReference type="InterPro" id="IPR001967">
    <property type="entry name" value="Peptidase_S11_N"/>
</dbReference>